<keyword evidence="5" id="KW-0472">Membrane</keyword>
<dbReference type="InterPro" id="IPR006059">
    <property type="entry name" value="SBP"/>
</dbReference>
<dbReference type="AlphaFoldDB" id="A0A433YER9"/>
<dbReference type="Proteomes" id="UP000279446">
    <property type="component" value="Unassembled WGS sequence"/>
</dbReference>
<comment type="similarity">
    <text evidence="1 5">Belongs to the bacterial solute-binding protein 1 family.</text>
</comment>
<dbReference type="Pfam" id="PF13416">
    <property type="entry name" value="SBP_bac_8"/>
    <property type="match status" value="1"/>
</dbReference>
<dbReference type="PRINTS" id="PR00181">
    <property type="entry name" value="MALTOSEBP"/>
</dbReference>
<name>A0A433YER9_9BACL</name>
<sequence length="440" mass="47050">MKLKKLLVLVAAMSLMLSITACGSKNNTANGGNNVPAPTTENTPENTTEPAPADTALVPEEGAELLIWDSKDEIKFTNEIVKRFEEKYGVKVKIEEVAPTDQIGRLTTDGPSGLAADVIITPHDKMGEAANSGLVLANDVFAEETTKNNTEASIIASTYDGVLYGYPRAAETYALFYNKSLVPTPPASFEEVIEFAKTFNDTKKKKYALMWEAGNLYFNYPFIATGGGYLFGDNGTNKDDIGVATDGAIEGLKVFQSLHAILPIKSGDINADIKRGLFNTGDVAMDINGPWEVAGYKEALGDNLAIAPIPTINGKTAISFSGMKIYVVNSFTKYPNASKLFAQFASSKEAQLLLNESVGSVPTNLEALESDQIKNDPIVSGFAVQAANSQPMPSIPEIGNTWAPIGAALTEMWNNNADPKATMENAANQIKDLNNGVAAE</sequence>
<dbReference type="GO" id="GO:0042956">
    <property type="term" value="P:maltodextrin transmembrane transport"/>
    <property type="evidence" value="ECO:0007669"/>
    <property type="project" value="TreeGrafter"/>
</dbReference>
<evidence type="ECO:0000256" key="5">
    <source>
        <dbReference type="RuleBase" id="RU365005"/>
    </source>
</evidence>
<keyword evidence="5" id="KW-1003">Cell membrane</keyword>
<dbReference type="OrthoDB" id="9766758at2"/>
<dbReference type="CDD" id="cd13586">
    <property type="entry name" value="PBP2_Maltose_binding_like"/>
    <property type="match status" value="1"/>
</dbReference>
<dbReference type="GO" id="GO:0055052">
    <property type="term" value="C:ATP-binding cassette (ABC) transporter complex, substrate-binding subunit-containing"/>
    <property type="evidence" value="ECO:0007669"/>
    <property type="project" value="TreeGrafter"/>
</dbReference>
<proteinExistence type="inferred from homology"/>
<evidence type="ECO:0000256" key="1">
    <source>
        <dbReference type="ARBA" id="ARBA00008520"/>
    </source>
</evidence>
<dbReference type="PANTHER" id="PTHR30061:SF50">
    <property type="entry name" value="MALTOSE_MALTODEXTRIN-BINDING PERIPLASMIC PROTEIN"/>
    <property type="match status" value="1"/>
</dbReference>
<dbReference type="GO" id="GO:0015144">
    <property type="term" value="F:carbohydrate transmembrane transporter activity"/>
    <property type="evidence" value="ECO:0007669"/>
    <property type="project" value="InterPro"/>
</dbReference>
<keyword evidence="2 5" id="KW-0813">Transport</keyword>
<accession>A0A433YER9</accession>
<evidence type="ECO:0000256" key="3">
    <source>
        <dbReference type="ARBA" id="ARBA00022597"/>
    </source>
</evidence>
<protein>
    <recommendedName>
        <fullName evidence="5">Maltodextrin-binding protein</fullName>
    </recommendedName>
</protein>
<feature type="chain" id="PRO_5039756757" description="Maltodextrin-binding protein" evidence="5">
    <location>
        <begin position="22"/>
        <end position="440"/>
    </location>
</feature>
<evidence type="ECO:0000256" key="6">
    <source>
        <dbReference type="SAM" id="MobiDB-lite"/>
    </source>
</evidence>
<evidence type="ECO:0000313" key="7">
    <source>
        <dbReference type="EMBL" id="RUT48379.1"/>
    </source>
</evidence>
<gene>
    <name evidence="7" type="ORF">EJP82_00045</name>
</gene>
<keyword evidence="3 5" id="KW-0762">Sugar transport</keyword>
<dbReference type="GO" id="GO:0015768">
    <property type="term" value="P:maltose transport"/>
    <property type="evidence" value="ECO:0007669"/>
    <property type="project" value="TreeGrafter"/>
</dbReference>
<feature type="compositionally biased region" description="Low complexity" evidence="6">
    <location>
        <begin position="36"/>
        <end position="53"/>
    </location>
</feature>
<dbReference type="Gene3D" id="3.40.190.10">
    <property type="entry name" value="Periplasmic binding protein-like II"/>
    <property type="match status" value="2"/>
</dbReference>
<reference evidence="7 8" key="1">
    <citation type="submission" date="2018-12" db="EMBL/GenBank/DDBJ databases">
        <authorList>
            <person name="Sun L."/>
            <person name="Chen Z."/>
        </authorList>
    </citation>
    <scope>NUCLEOTIDE SEQUENCE [LARGE SCALE GENOMIC DNA]</scope>
    <source>
        <strain evidence="7 8">DSM 15890</strain>
    </source>
</reference>
<dbReference type="SUPFAM" id="SSF53850">
    <property type="entry name" value="Periplasmic binding protein-like II"/>
    <property type="match status" value="1"/>
</dbReference>
<feature type="region of interest" description="Disordered" evidence="6">
    <location>
        <begin position="26"/>
        <end position="53"/>
    </location>
</feature>
<dbReference type="PANTHER" id="PTHR30061">
    <property type="entry name" value="MALTOSE-BINDING PERIPLASMIC PROTEIN"/>
    <property type="match status" value="1"/>
</dbReference>
<keyword evidence="5" id="KW-0449">Lipoprotein</keyword>
<organism evidence="7 8">
    <name type="scientific">Paenibacillus anaericanus</name>
    <dbReference type="NCBI Taxonomy" id="170367"/>
    <lineage>
        <taxon>Bacteria</taxon>
        <taxon>Bacillati</taxon>
        <taxon>Bacillota</taxon>
        <taxon>Bacilli</taxon>
        <taxon>Bacillales</taxon>
        <taxon>Paenibacillaceae</taxon>
        <taxon>Paenibacillus</taxon>
    </lineage>
</organism>
<comment type="subcellular location">
    <subcellularLocation>
        <location evidence="5">Cell membrane</location>
        <topology evidence="5">Lipid-anchor</topology>
    </subcellularLocation>
</comment>
<dbReference type="GO" id="GO:1901982">
    <property type="term" value="F:maltose binding"/>
    <property type="evidence" value="ECO:0007669"/>
    <property type="project" value="TreeGrafter"/>
</dbReference>
<dbReference type="PROSITE" id="PS51257">
    <property type="entry name" value="PROKAR_LIPOPROTEIN"/>
    <property type="match status" value="1"/>
</dbReference>
<comment type="caution">
    <text evidence="7">The sequence shown here is derived from an EMBL/GenBank/DDBJ whole genome shotgun (WGS) entry which is preliminary data.</text>
</comment>
<evidence type="ECO:0000313" key="8">
    <source>
        <dbReference type="Proteomes" id="UP000279446"/>
    </source>
</evidence>
<evidence type="ECO:0000256" key="2">
    <source>
        <dbReference type="ARBA" id="ARBA00022448"/>
    </source>
</evidence>
<evidence type="ECO:0000256" key="4">
    <source>
        <dbReference type="ARBA" id="ARBA00022729"/>
    </source>
</evidence>
<dbReference type="EMBL" id="RZNY01000001">
    <property type="protein sequence ID" value="RUT48379.1"/>
    <property type="molecule type" value="Genomic_DNA"/>
</dbReference>
<dbReference type="RefSeq" id="WP_127189977.1">
    <property type="nucleotide sequence ID" value="NZ_RZNY01000001.1"/>
</dbReference>
<dbReference type="InterPro" id="IPR006060">
    <property type="entry name" value="Maltose/Cyclodextrin-bd"/>
</dbReference>
<feature type="signal peptide" evidence="5">
    <location>
        <begin position="1"/>
        <end position="21"/>
    </location>
</feature>
<keyword evidence="4 5" id="KW-0732">Signal</keyword>
<keyword evidence="8" id="KW-1185">Reference proteome</keyword>